<dbReference type="PANTHER" id="PTHR44068">
    <property type="entry name" value="ZGC:194242"/>
    <property type="match status" value="1"/>
</dbReference>
<dbReference type="CDD" id="cd02440">
    <property type="entry name" value="AdoMet_MTases"/>
    <property type="match status" value="1"/>
</dbReference>
<dbReference type="InterPro" id="IPR041698">
    <property type="entry name" value="Methyltransf_25"/>
</dbReference>
<evidence type="ECO:0000259" key="1">
    <source>
        <dbReference type="Pfam" id="PF13649"/>
    </source>
</evidence>
<organism evidence="2 3">
    <name type="scientific">candidate division WOR_3 bacterium SM23_60</name>
    <dbReference type="NCBI Taxonomy" id="1703780"/>
    <lineage>
        <taxon>Bacteria</taxon>
        <taxon>Bacteria division WOR-3</taxon>
    </lineage>
</organism>
<comment type="caution">
    <text evidence="2">The sequence shown here is derived from an EMBL/GenBank/DDBJ whole genome shotgun (WGS) entry which is preliminary data.</text>
</comment>
<protein>
    <recommendedName>
        <fullName evidence="1">Methyltransferase domain-containing protein</fullName>
    </recommendedName>
</protein>
<dbReference type="AlphaFoldDB" id="A0A0S8GCF9"/>
<dbReference type="Pfam" id="PF13649">
    <property type="entry name" value="Methyltransf_25"/>
    <property type="match status" value="1"/>
</dbReference>
<evidence type="ECO:0000313" key="3">
    <source>
        <dbReference type="Proteomes" id="UP000051096"/>
    </source>
</evidence>
<evidence type="ECO:0000313" key="2">
    <source>
        <dbReference type="EMBL" id="KPK70743.1"/>
    </source>
</evidence>
<dbReference type="PANTHER" id="PTHR44068:SF11">
    <property type="entry name" value="GERANYL DIPHOSPHATE 2-C-METHYLTRANSFERASE"/>
    <property type="match status" value="1"/>
</dbReference>
<proteinExistence type="predicted"/>
<dbReference type="InterPro" id="IPR029063">
    <property type="entry name" value="SAM-dependent_MTases_sf"/>
</dbReference>
<sequence length="262" mass="29607">MYESYVSQEDYPTYYETLGGLRAKVAARIPIRPPAHVIDVATGYAYFAVELAQRVPDIRVTGIDISDDSIRNARATITAHGLHERIAVVMMDATRMPFADRVFDMAVNFAGLEDIHMTRGRAGVSEVFGEVYRVLKPKALFCFVVMPTDEMETDAQKLEVALFSYICNATWLTVSEYRALIRQTGFTVIECETFATGKKLNAEQTRAEIRFACDHVPRIYGIKTPRFDDVWRKFGSAIEEHGCGHLSKTVLFITQKTQLEET</sequence>
<dbReference type="EMBL" id="LJUO01000081">
    <property type="protein sequence ID" value="KPK70743.1"/>
    <property type="molecule type" value="Genomic_DNA"/>
</dbReference>
<dbReference type="InterPro" id="IPR050447">
    <property type="entry name" value="Erg6_SMT_methyltransf"/>
</dbReference>
<dbReference type="Gene3D" id="3.40.50.150">
    <property type="entry name" value="Vaccinia Virus protein VP39"/>
    <property type="match status" value="1"/>
</dbReference>
<reference evidence="2 3" key="1">
    <citation type="journal article" date="2015" name="Microbiome">
        <title>Genomic resolution of linkages in carbon, nitrogen, and sulfur cycling among widespread estuary sediment bacteria.</title>
        <authorList>
            <person name="Baker B.J."/>
            <person name="Lazar C.S."/>
            <person name="Teske A.P."/>
            <person name="Dick G.J."/>
        </authorList>
    </citation>
    <scope>NUCLEOTIDE SEQUENCE [LARGE SCALE GENOMIC DNA]</scope>
    <source>
        <strain evidence="2">SM23_60</strain>
    </source>
</reference>
<name>A0A0S8GCF9_UNCW3</name>
<accession>A0A0S8GCF9</accession>
<gene>
    <name evidence="2" type="ORF">AMJ87_08385</name>
</gene>
<dbReference type="SUPFAM" id="SSF53335">
    <property type="entry name" value="S-adenosyl-L-methionine-dependent methyltransferases"/>
    <property type="match status" value="1"/>
</dbReference>
<feature type="domain" description="Methyltransferase" evidence="1">
    <location>
        <begin position="37"/>
        <end position="137"/>
    </location>
</feature>
<dbReference type="Proteomes" id="UP000051096">
    <property type="component" value="Unassembled WGS sequence"/>
</dbReference>